<gene>
    <name evidence="8" type="ORF">KSF_081870</name>
</gene>
<keyword evidence="6 7" id="KW-0503">Monooxygenase</keyword>
<dbReference type="InterPro" id="IPR017972">
    <property type="entry name" value="Cyt_P450_CS"/>
</dbReference>
<evidence type="ECO:0000256" key="2">
    <source>
        <dbReference type="ARBA" id="ARBA00022617"/>
    </source>
</evidence>
<dbReference type="SUPFAM" id="SSF48264">
    <property type="entry name" value="Cytochrome P450"/>
    <property type="match status" value="1"/>
</dbReference>
<dbReference type="GO" id="GO:0004497">
    <property type="term" value="F:monooxygenase activity"/>
    <property type="evidence" value="ECO:0007669"/>
    <property type="project" value="UniProtKB-KW"/>
</dbReference>
<dbReference type="AlphaFoldDB" id="A0A8J3N4K6"/>
<evidence type="ECO:0000256" key="3">
    <source>
        <dbReference type="ARBA" id="ARBA00022723"/>
    </source>
</evidence>
<dbReference type="PRINTS" id="PR00385">
    <property type="entry name" value="P450"/>
</dbReference>
<dbReference type="GO" id="GO:0005506">
    <property type="term" value="F:iron ion binding"/>
    <property type="evidence" value="ECO:0007669"/>
    <property type="project" value="InterPro"/>
</dbReference>
<proteinExistence type="inferred from homology"/>
<keyword evidence="9" id="KW-1185">Reference proteome</keyword>
<reference evidence="8" key="1">
    <citation type="submission" date="2020-10" db="EMBL/GenBank/DDBJ databases">
        <title>Taxonomic study of unclassified bacteria belonging to the class Ktedonobacteria.</title>
        <authorList>
            <person name="Yabe S."/>
            <person name="Wang C.M."/>
            <person name="Zheng Y."/>
            <person name="Sakai Y."/>
            <person name="Cavaletti L."/>
            <person name="Monciardini P."/>
            <person name="Donadio S."/>
        </authorList>
    </citation>
    <scope>NUCLEOTIDE SEQUENCE</scope>
    <source>
        <strain evidence="8">ID150040</strain>
    </source>
</reference>
<keyword evidence="5 7" id="KW-0408">Iron</keyword>
<keyword evidence="4 7" id="KW-0560">Oxidoreductase</keyword>
<dbReference type="PANTHER" id="PTHR46696">
    <property type="entry name" value="P450, PUTATIVE (EUROFUNG)-RELATED"/>
    <property type="match status" value="1"/>
</dbReference>
<dbReference type="Gene3D" id="1.10.630.10">
    <property type="entry name" value="Cytochrome P450"/>
    <property type="match status" value="1"/>
</dbReference>
<evidence type="ECO:0000313" key="8">
    <source>
        <dbReference type="EMBL" id="GHO98139.1"/>
    </source>
</evidence>
<dbReference type="RefSeq" id="WP_220208904.1">
    <property type="nucleotide sequence ID" value="NZ_BNJK01000002.1"/>
</dbReference>
<dbReference type="Proteomes" id="UP000597444">
    <property type="component" value="Unassembled WGS sequence"/>
</dbReference>
<sequence length="408" mass="46317">MQQISFNDLLSQNSKSHPYAFYTKLREQGPLTFIDDFGGMGRAWLVTSYEDAVAILKDPRFVKDRSNVFSSTARQEIPPEEMTWENMTVWRRDLLSVDPPDHTRLRSLVSKAFTPRILEQWRPRIQQLTDELLDAVQERGEMDLINDFAFPLPINVISDILGIPLQDRLQFRTWTQKIFNAPENSEQQAAKNAAVVAFLSYVRGLLTKKRSHPSDDLTSALVQAREDKDALSEAELFSTIWLLINAGHETTVNLIGNGTLALLQHPDQMHLLQQHPELLSSAVEELLRYTSPVSITSPRWAREDVSLHGEVIPTGDMIFISLIAANADPQQFTDPEVLDLTRQVNKQLAFGRGMHACLGAPLARMEGQIAFSTLLRRMPRLQLACDPEQLVWNRHFTLRGIKALPVTF</sequence>
<keyword evidence="3 7" id="KW-0479">Metal-binding</keyword>
<organism evidence="8 9">
    <name type="scientific">Reticulibacter mediterranei</name>
    <dbReference type="NCBI Taxonomy" id="2778369"/>
    <lineage>
        <taxon>Bacteria</taxon>
        <taxon>Bacillati</taxon>
        <taxon>Chloroflexota</taxon>
        <taxon>Ktedonobacteria</taxon>
        <taxon>Ktedonobacterales</taxon>
        <taxon>Reticulibacteraceae</taxon>
        <taxon>Reticulibacter</taxon>
    </lineage>
</organism>
<evidence type="ECO:0000256" key="1">
    <source>
        <dbReference type="ARBA" id="ARBA00010617"/>
    </source>
</evidence>
<dbReference type="GO" id="GO:0016705">
    <property type="term" value="F:oxidoreductase activity, acting on paired donors, with incorporation or reduction of molecular oxygen"/>
    <property type="evidence" value="ECO:0007669"/>
    <property type="project" value="InterPro"/>
</dbReference>
<dbReference type="GO" id="GO:0020037">
    <property type="term" value="F:heme binding"/>
    <property type="evidence" value="ECO:0007669"/>
    <property type="project" value="InterPro"/>
</dbReference>
<evidence type="ECO:0000256" key="4">
    <source>
        <dbReference type="ARBA" id="ARBA00023002"/>
    </source>
</evidence>
<dbReference type="PANTHER" id="PTHR46696:SF1">
    <property type="entry name" value="CYTOCHROME P450 YJIB-RELATED"/>
    <property type="match status" value="1"/>
</dbReference>
<name>A0A8J3N4K6_9CHLR</name>
<evidence type="ECO:0000256" key="5">
    <source>
        <dbReference type="ARBA" id="ARBA00023004"/>
    </source>
</evidence>
<dbReference type="PRINTS" id="PR00359">
    <property type="entry name" value="BP450"/>
</dbReference>
<accession>A0A8J3N4K6</accession>
<dbReference type="EMBL" id="BNJK01000002">
    <property type="protein sequence ID" value="GHO98139.1"/>
    <property type="molecule type" value="Genomic_DNA"/>
</dbReference>
<comment type="similarity">
    <text evidence="1 7">Belongs to the cytochrome P450 family.</text>
</comment>
<keyword evidence="2 7" id="KW-0349">Heme</keyword>
<dbReference type="InterPro" id="IPR001128">
    <property type="entry name" value="Cyt_P450"/>
</dbReference>
<evidence type="ECO:0000256" key="6">
    <source>
        <dbReference type="ARBA" id="ARBA00023033"/>
    </source>
</evidence>
<protein>
    <submittedName>
        <fullName evidence="8">Cytochrome P450</fullName>
    </submittedName>
</protein>
<dbReference type="PROSITE" id="PS00086">
    <property type="entry name" value="CYTOCHROME_P450"/>
    <property type="match status" value="1"/>
</dbReference>
<evidence type="ECO:0000256" key="7">
    <source>
        <dbReference type="RuleBase" id="RU000461"/>
    </source>
</evidence>
<dbReference type="InterPro" id="IPR002397">
    <property type="entry name" value="Cyt_P450_B"/>
</dbReference>
<evidence type="ECO:0000313" key="9">
    <source>
        <dbReference type="Proteomes" id="UP000597444"/>
    </source>
</evidence>
<dbReference type="InterPro" id="IPR036396">
    <property type="entry name" value="Cyt_P450_sf"/>
</dbReference>
<dbReference type="CDD" id="cd11029">
    <property type="entry name" value="CYP107-like"/>
    <property type="match status" value="1"/>
</dbReference>
<dbReference type="Pfam" id="PF00067">
    <property type="entry name" value="p450"/>
    <property type="match status" value="1"/>
</dbReference>
<dbReference type="FunFam" id="1.10.630.10:FF:000018">
    <property type="entry name" value="Cytochrome P450 monooxygenase"/>
    <property type="match status" value="1"/>
</dbReference>
<comment type="caution">
    <text evidence="8">The sequence shown here is derived from an EMBL/GenBank/DDBJ whole genome shotgun (WGS) entry which is preliminary data.</text>
</comment>